<protein>
    <recommendedName>
        <fullName evidence="2">DUF4216 domain-containing protein</fullName>
    </recommendedName>
</protein>
<dbReference type="PANTHER" id="PTHR48258">
    <property type="entry name" value="DUF4218 DOMAIN-CONTAINING PROTEIN-RELATED"/>
    <property type="match status" value="1"/>
</dbReference>
<dbReference type="InterPro" id="IPR025312">
    <property type="entry name" value="DUF4216"/>
</dbReference>
<name>A5C9C6_VITVI</name>
<evidence type="ECO:0000259" key="2">
    <source>
        <dbReference type="Pfam" id="PF13952"/>
    </source>
</evidence>
<dbReference type="Pfam" id="PF13952">
    <property type="entry name" value="DUF4216"/>
    <property type="match status" value="1"/>
</dbReference>
<feature type="region of interest" description="Disordered" evidence="1">
    <location>
        <begin position="1"/>
        <end position="43"/>
    </location>
</feature>
<proteinExistence type="predicted"/>
<accession>A5C9C6</accession>
<dbReference type="EMBL" id="AM486841">
    <property type="protein sequence ID" value="CAN84113.1"/>
    <property type="molecule type" value="Genomic_DNA"/>
</dbReference>
<sequence>MTHKIKLNNHQRIEENKKSIAFKASTNDDEEEESESESDEDYMEEECANEDANMCFMALEEHEDEEVLEVHKGSKPRCAKVFLFKCDWWDVDHEGRGFQIDKYNYTSINVTEKWNTNEPFVLASQIEQIFYVNDTKLGSNWKVMVKTQSRELYDVPEHEDEVLSTDSEPYQHNESLNVSNTMNIGGDDIFSWHRDDIPPISIDTSHLIHDEKAIPNDDKKNMWIATKAYRLHKDYYCKYDNDEMRLKNPLLSVNENTWAMLVRYFGSEEFKMKNSWVNLRSQEVYVNYRAHFYEPRRLESQPIKEDMTEDQRFELLLGLECLGYIRDYGAGPKRVTSSL</sequence>
<dbReference type="AlphaFoldDB" id="A5C9C6"/>
<dbReference type="PANTHER" id="PTHR48258:SF15">
    <property type="entry name" value="OS02G0543900 PROTEIN"/>
    <property type="match status" value="1"/>
</dbReference>
<evidence type="ECO:0000313" key="3">
    <source>
        <dbReference type="EMBL" id="CAN84113.1"/>
    </source>
</evidence>
<evidence type="ECO:0000256" key="1">
    <source>
        <dbReference type="SAM" id="MobiDB-lite"/>
    </source>
</evidence>
<organism evidence="3">
    <name type="scientific">Vitis vinifera</name>
    <name type="common">Grape</name>
    <dbReference type="NCBI Taxonomy" id="29760"/>
    <lineage>
        <taxon>Eukaryota</taxon>
        <taxon>Viridiplantae</taxon>
        <taxon>Streptophyta</taxon>
        <taxon>Embryophyta</taxon>
        <taxon>Tracheophyta</taxon>
        <taxon>Spermatophyta</taxon>
        <taxon>Magnoliopsida</taxon>
        <taxon>eudicotyledons</taxon>
        <taxon>Gunneridae</taxon>
        <taxon>Pentapetalae</taxon>
        <taxon>rosids</taxon>
        <taxon>Vitales</taxon>
        <taxon>Vitaceae</taxon>
        <taxon>Viteae</taxon>
        <taxon>Vitis</taxon>
    </lineage>
</organism>
<feature type="domain" description="DUF4216" evidence="2">
    <location>
        <begin position="79"/>
        <end position="143"/>
    </location>
</feature>
<feature type="compositionally biased region" description="Acidic residues" evidence="1">
    <location>
        <begin position="27"/>
        <end position="43"/>
    </location>
</feature>
<gene>
    <name evidence="3" type="ORF">VITISV_000909</name>
</gene>
<reference evidence="3" key="1">
    <citation type="journal article" date="2007" name="PLoS ONE">
        <title>The first genome sequence of an elite grapevine cultivar (Pinot noir Vitis vinifera L.): coping with a highly heterozygous genome.</title>
        <authorList>
            <person name="Velasco R."/>
            <person name="Zharkikh A."/>
            <person name="Troggio M."/>
            <person name="Cartwright D.A."/>
            <person name="Cestaro A."/>
            <person name="Pruss D."/>
            <person name="Pindo M."/>
            <person name="FitzGerald L.M."/>
            <person name="Vezzulli S."/>
            <person name="Reid J."/>
            <person name="Malacarne G."/>
            <person name="Iliev D."/>
            <person name="Coppola G."/>
            <person name="Wardell B."/>
            <person name="Micheletti D."/>
            <person name="Macalma T."/>
            <person name="Facci M."/>
            <person name="Mitchell J.T."/>
            <person name="Perazzolli M."/>
            <person name="Eldredge G."/>
            <person name="Gatto P."/>
            <person name="Oyzerski R."/>
            <person name="Moretto M."/>
            <person name="Gutin N."/>
            <person name="Stefanini M."/>
            <person name="Chen Y."/>
            <person name="Segala C."/>
            <person name="Davenport C."/>
            <person name="Dematte L."/>
            <person name="Mraz A."/>
            <person name="Battilana J."/>
            <person name="Stormo K."/>
            <person name="Costa F."/>
            <person name="Tao Q."/>
            <person name="Si-Ammour A."/>
            <person name="Harkins T."/>
            <person name="Lackey A."/>
            <person name="Perbost C."/>
            <person name="Taillon B."/>
            <person name="Stella A."/>
            <person name="Solovyev V."/>
            <person name="Fawcett J.A."/>
            <person name="Sterck L."/>
            <person name="Vandepoele K."/>
            <person name="Grando S.M."/>
            <person name="Toppo S."/>
            <person name="Moser C."/>
            <person name="Lanchbury J."/>
            <person name="Bogden R."/>
            <person name="Skolnick M."/>
            <person name="Sgaramella V."/>
            <person name="Bhatnagar S.K."/>
            <person name="Fontana P."/>
            <person name="Gutin A."/>
            <person name="Van de Peer Y."/>
            <person name="Salamini F."/>
            <person name="Viola R."/>
        </authorList>
    </citation>
    <scope>NUCLEOTIDE SEQUENCE</scope>
</reference>